<reference evidence="2 3" key="1">
    <citation type="journal article" date="2015" name="Genome Biol. Evol.">
        <title>Comparative Genomics of a Bacterivorous Green Alga Reveals Evolutionary Causalities and Consequences of Phago-Mixotrophic Mode of Nutrition.</title>
        <authorList>
            <person name="Burns J.A."/>
            <person name="Paasch A."/>
            <person name="Narechania A."/>
            <person name="Kim E."/>
        </authorList>
    </citation>
    <scope>NUCLEOTIDE SEQUENCE [LARGE SCALE GENOMIC DNA]</scope>
    <source>
        <strain evidence="2 3">PLY_AMNH</strain>
    </source>
</reference>
<evidence type="ECO:0000313" key="2">
    <source>
        <dbReference type="EMBL" id="KAK3263836.1"/>
    </source>
</evidence>
<accession>A0AAE0KWZ0</accession>
<evidence type="ECO:0000313" key="3">
    <source>
        <dbReference type="Proteomes" id="UP001190700"/>
    </source>
</evidence>
<dbReference type="Proteomes" id="UP001190700">
    <property type="component" value="Unassembled WGS sequence"/>
</dbReference>
<dbReference type="AlphaFoldDB" id="A0AAE0KWZ0"/>
<proteinExistence type="predicted"/>
<keyword evidence="1" id="KW-0812">Transmembrane</keyword>
<protein>
    <submittedName>
        <fullName evidence="2">Uncharacterized protein</fullName>
    </submittedName>
</protein>
<comment type="caution">
    <text evidence="2">The sequence shown here is derived from an EMBL/GenBank/DDBJ whole genome shotgun (WGS) entry which is preliminary data.</text>
</comment>
<gene>
    <name evidence="2" type="ORF">CYMTET_27386</name>
</gene>
<feature type="transmembrane region" description="Helical" evidence="1">
    <location>
        <begin position="45"/>
        <end position="70"/>
    </location>
</feature>
<keyword evidence="3" id="KW-1185">Reference proteome</keyword>
<dbReference type="EMBL" id="LGRX02015008">
    <property type="protein sequence ID" value="KAK3263836.1"/>
    <property type="molecule type" value="Genomic_DNA"/>
</dbReference>
<keyword evidence="1" id="KW-1133">Transmembrane helix</keyword>
<sequence>MDGHLLVVGGDFNAVAGPSLDSVNTSAVRRENSLLVRMLYQTGSVLPMMCIGVAWTKAIAYIINGGKYLLNFRRNGKRERPQRRFLEERDVALAFDQLARQENEELGEGETKWN</sequence>
<organism evidence="2 3">
    <name type="scientific">Cymbomonas tetramitiformis</name>
    <dbReference type="NCBI Taxonomy" id="36881"/>
    <lineage>
        <taxon>Eukaryota</taxon>
        <taxon>Viridiplantae</taxon>
        <taxon>Chlorophyta</taxon>
        <taxon>Pyramimonadophyceae</taxon>
        <taxon>Pyramimonadales</taxon>
        <taxon>Pyramimonadaceae</taxon>
        <taxon>Cymbomonas</taxon>
    </lineage>
</organism>
<name>A0AAE0KWZ0_9CHLO</name>
<keyword evidence="1" id="KW-0472">Membrane</keyword>
<evidence type="ECO:0000256" key="1">
    <source>
        <dbReference type="SAM" id="Phobius"/>
    </source>
</evidence>